<feature type="compositionally biased region" description="Low complexity" evidence="1">
    <location>
        <begin position="221"/>
        <end position="233"/>
    </location>
</feature>
<accession>A0ABN9QI02</accession>
<gene>
    <name evidence="2" type="ORF">PCOR1329_LOCUS12106</name>
</gene>
<feature type="compositionally biased region" description="Basic and acidic residues" evidence="1">
    <location>
        <begin position="77"/>
        <end position="103"/>
    </location>
</feature>
<feature type="compositionally biased region" description="Basic and acidic residues" evidence="1">
    <location>
        <begin position="291"/>
        <end position="300"/>
    </location>
</feature>
<keyword evidence="3" id="KW-1185">Reference proteome</keyword>
<reference evidence="2" key="1">
    <citation type="submission" date="2023-10" db="EMBL/GenBank/DDBJ databases">
        <authorList>
            <person name="Chen Y."/>
            <person name="Shah S."/>
            <person name="Dougan E. K."/>
            <person name="Thang M."/>
            <person name="Chan C."/>
        </authorList>
    </citation>
    <scope>NUCLEOTIDE SEQUENCE [LARGE SCALE GENOMIC DNA]</scope>
</reference>
<evidence type="ECO:0000256" key="1">
    <source>
        <dbReference type="SAM" id="MobiDB-lite"/>
    </source>
</evidence>
<evidence type="ECO:0000313" key="3">
    <source>
        <dbReference type="Proteomes" id="UP001189429"/>
    </source>
</evidence>
<protein>
    <submittedName>
        <fullName evidence="2">Uncharacterized protein</fullName>
    </submittedName>
</protein>
<proteinExistence type="predicted"/>
<feature type="compositionally biased region" description="Low complexity" evidence="1">
    <location>
        <begin position="104"/>
        <end position="113"/>
    </location>
</feature>
<feature type="region of interest" description="Disordered" evidence="1">
    <location>
        <begin position="46"/>
        <end position="118"/>
    </location>
</feature>
<dbReference type="Proteomes" id="UP001189429">
    <property type="component" value="Unassembled WGS sequence"/>
</dbReference>
<feature type="compositionally biased region" description="Low complexity" evidence="1">
    <location>
        <begin position="60"/>
        <end position="69"/>
    </location>
</feature>
<name>A0ABN9QI02_9DINO</name>
<organism evidence="2 3">
    <name type="scientific">Prorocentrum cordatum</name>
    <dbReference type="NCBI Taxonomy" id="2364126"/>
    <lineage>
        <taxon>Eukaryota</taxon>
        <taxon>Sar</taxon>
        <taxon>Alveolata</taxon>
        <taxon>Dinophyceae</taxon>
        <taxon>Prorocentrales</taxon>
        <taxon>Prorocentraceae</taxon>
        <taxon>Prorocentrum</taxon>
    </lineage>
</organism>
<evidence type="ECO:0000313" key="2">
    <source>
        <dbReference type="EMBL" id="CAK0805641.1"/>
    </source>
</evidence>
<comment type="caution">
    <text evidence="2">The sequence shown here is derived from an EMBL/GenBank/DDBJ whole genome shotgun (WGS) entry which is preliminary data.</text>
</comment>
<feature type="region of interest" description="Disordered" evidence="1">
    <location>
        <begin position="276"/>
        <end position="300"/>
    </location>
</feature>
<feature type="region of interest" description="Disordered" evidence="1">
    <location>
        <begin position="221"/>
        <end position="240"/>
    </location>
</feature>
<sequence length="300" mass="29616">MGGCVQDENALSANAQAATCDAAMAAKPGDEGGLGAVAVLQAPSPCRPSAAAAAGGGGDQAAQHGAARAKLTPSGAELERRYFEARGSEAERGEDQGRAEERGASAARAAEAAGGSGLGGSEALRLLAAGLRGVHTGPAPTGETGASGVEVEGAWAVLAHGQVLGRLATVWSPKPVSAALASCFGEGMGRPSPSHAPLALLRPPPRGPRAARAAELRCGGRAAAPAAAPRSASEPLVRPGPSAMRLPARAGPLESFLTGPVWLRLVSQMPNGGKNCTHSPAVAAPTTDTADDAHAPIDLT</sequence>
<dbReference type="EMBL" id="CAUYUJ010003514">
    <property type="protein sequence ID" value="CAK0805641.1"/>
    <property type="molecule type" value="Genomic_DNA"/>
</dbReference>